<keyword evidence="5" id="KW-1185">Reference proteome</keyword>
<comment type="similarity">
    <text evidence="1">Belongs to the leucine-binding protein family.</text>
</comment>
<proteinExistence type="inferred from homology"/>
<keyword evidence="2" id="KW-0732">Signal</keyword>
<dbReference type="InterPro" id="IPR028081">
    <property type="entry name" value="Leu-bd"/>
</dbReference>
<dbReference type="SUPFAM" id="SSF53822">
    <property type="entry name" value="Periplasmic binding protein-like I"/>
    <property type="match status" value="1"/>
</dbReference>
<evidence type="ECO:0000259" key="3">
    <source>
        <dbReference type="Pfam" id="PF13458"/>
    </source>
</evidence>
<evidence type="ECO:0000256" key="1">
    <source>
        <dbReference type="ARBA" id="ARBA00010062"/>
    </source>
</evidence>
<organism evidence="4 5">
    <name type="scientific">Herbaspirillum rhizosphaerae</name>
    <dbReference type="NCBI Taxonomy" id="346179"/>
    <lineage>
        <taxon>Bacteria</taxon>
        <taxon>Pseudomonadati</taxon>
        <taxon>Pseudomonadota</taxon>
        <taxon>Betaproteobacteria</taxon>
        <taxon>Burkholderiales</taxon>
        <taxon>Oxalobacteraceae</taxon>
        <taxon>Herbaspirillum</taxon>
    </lineage>
</organism>
<evidence type="ECO:0000313" key="4">
    <source>
        <dbReference type="EMBL" id="MFL9878398.1"/>
    </source>
</evidence>
<accession>A0ABW8Z814</accession>
<dbReference type="PANTHER" id="PTHR47151:SF2">
    <property type="entry name" value="AMINO ACID BINDING PROTEIN"/>
    <property type="match status" value="1"/>
</dbReference>
<reference evidence="4 5" key="1">
    <citation type="journal article" date="2024" name="Chem. Sci.">
        <title>Discovery of megapolipeptins by genome mining of a Burkholderiales bacteria collection.</title>
        <authorList>
            <person name="Paulo B.S."/>
            <person name="Recchia M.J.J."/>
            <person name="Lee S."/>
            <person name="Fergusson C.H."/>
            <person name="Romanowski S.B."/>
            <person name="Hernandez A."/>
            <person name="Krull N."/>
            <person name="Liu D.Y."/>
            <person name="Cavanagh H."/>
            <person name="Bos A."/>
            <person name="Gray C.A."/>
            <person name="Murphy B.T."/>
            <person name="Linington R.G."/>
            <person name="Eustaquio A.S."/>
        </authorList>
    </citation>
    <scope>NUCLEOTIDE SEQUENCE [LARGE SCALE GENOMIC DNA]</scope>
    <source>
        <strain evidence="4 5">RL21-008-BIB-B</strain>
    </source>
</reference>
<feature type="domain" description="Leucine-binding protein" evidence="3">
    <location>
        <begin position="102"/>
        <end position="443"/>
    </location>
</feature>
<evidence type="ECO:0000313" key="5">
    <source>
        <dbReference type="Proteomes" id="UP001629214"/>
    </source>
</evidence>
<protein>
    <submittedName>
        <fullName evidence="4">Branched-chain amino acid ABC transporter substrate-binding protein</fullName>
    </submittedName>
</protein>
<dbReference type="Proteomes" id="UP001629214">
    <property type="component" value="Unassembled WGS sequence"/>
</dbReference>
<dbReference type="Gene3D" id="3.40.50.2300">
    <property type="match status" value="2"/>
</dbReference>
<dbReference type="EMBL" id="JAQQFR010000004">
    <property type="protein sequence ID" value="MFL9878398.1"/>
    <property type="molecule type" value="Genomic_DNA"/>
</dbReference>
<dbReference type="CDD" id="cd06342">
    <property type="entry name" value="PBP1_ABC_LIVBP-like"/>
    <property type="match status" value="1"/>
</dbReference>
<comment type="caution">
    <text evidence="4">The sequence shown here is derived from an EMBL/GenBank/DDBJ whole genome shotgun (WGS) entry which is preliminary data.</text>
</comment>
<dbReference type="InterPro" id="IPR028082">
    <property type="entry name" value="Peripla_BP_I"/>
</dbReference>
<dbReference type="PANTHER" id="PTHR47151">
    <property type="entry name" value="LEU/ILE/VAL-BINDING ABC TRANSPORTER SUBUNIT"/>
    <property type="match status" value="1"/>
</dbReference>
<sequence length="453" mass="47930">MLLLAGLRNGASCVTHGNVNRLAIRRNAMKSVSAGLSTGASRWNQSPSIMPFAWLSVRLSAYVLTVAMLLSGGSNAATPSNSSRANNSNHIVQTVPVVRRVVTIGFAGPLSGDSAGIGQSMVHAAEMALAEANAGDPHIDGMPVEFRLLAQDDQGNERIAALVAKYLVKAGAIAVVGHWQSTSSVSAAPVYHAANIPQVSPGSSSMKLTANGFENVFRVVGHDGDISRHLVQFAQQNLHAKRIAVINDDTIYGTMLANLFSQDLQLKQGALVARHSISSKTSDFNAAMNDLKIKNPDIVFFGGLMAQAAVLQASLKRAHINASMIAAGGIVSPIYLSLTGATGEGTFGIATGLPQGSMNGWKKFHKKFVATYGDHIDYYAPFAYDAANVIIAAIMQADSLLPAKLNQTLHNLKYKGLTGQISFDSQGNLNNPAYTVFRVQGGKWVPTQTYGGK</sequence>
<dbReference type="RefSeq" id="WP_408167313.1">
    <property type="nucleotide sequence ID" value="NZ_JAQQFR010000004.1"/>
</dbReference>
<evidence type="ECO:0000256" key="2">
    <source>
        <dbReference type="ARBA" id="ARBA00022729"/>
    </source>
</evidence>
<gene>
    <name evidence="4" type="ORF">PQR63_08400</name>
</gene>
<name>A0ABW8Z814_9BURK</name>
<dbReference type="Pfam" id="PF13458">
    <property type="entry name" value="Peripla_BP_6"/>
    <property type="match status" value="1"/>
</dbReference>